<name>A0A286TXH6_9BACT</name>
<dbReference type="GO" id="GO:0003723">
    <property type="term" value="F:RNA binding"/>
    <property type="evidence" value="ECO:0007669"/>
    <property type="project" value="InterPro"/>
</dbReference>
<keyword evidence="2" id="KW-0808">Transferase</keyword>
<evidence type="ECO:0000256" key="5">
    <source>
        <dbReference type="ARBA" id="ARBA00022842"/>
    </source>
</evidence>
<keyword evidence="4" id="KW-0479">Metal-binding</keyword>
<dbReference type="EMBL" id="BAOS01000013">
    <property type="protein sequence ID" value="GAX60593.1"/>
    <property type="molecule type" value="Genomic_DNA"/>
</dbReference>
<dbReference type="GO" id="GO:0046872">
    <property type="term" value="F:metal ion binding"/>
    <property type="evidence" value="ECO:0007669"/>
    <property type="project" value="UniProtKB-KW"/>
</dbReference>
<evidence type="ECO:0000256" key="10">
    <source>
        <dbReference type="SAM" id="Coils"/>
    </source>
</evidence>
<evidence type="ECO:0000313" key="13">
    <source>
        <dbReference type="Proteomes" id="UP000218542"/>
    </source>
</evidence>
<dbReference type="Proteomes" id="UP000218542">
    <property type="component" value="Unassembled WGS sequence"/>
</dbReference>
<comment type="caution">
    <text evidence="12">The sequence shown here is derived from an EMBL/GenBank/DDBJ whole genome shotgun (WGS) entry which is preliminary data.</text>
</comment>
<keyword evidence="3" id="KW-0548">Nucleotidyltransferase</keyword>
<feature type="domain" description="Reverse transcriptase" evidence="11">
    <location>
        <begin position="51"/>
        <end position="281"/>
    </location>
</feature>
<sequence length="311" mass="36144">MNMHVCKTVPIEYNQVLNAYRKVKRGGKAAGIDNESWEEFDQKAERNLYVIWNRLASGSYHPQAVREVEIPKKGGKMRKLGIPTLRDRIAQQVVKDYMEKRIDCLFHENSYGYRPMKSAHQAIDQVKQNCYKHDWVIDMDISRFFDEIDHVLMLKAVEHVSGEKWVKMYVERWLGMPVQKQDGTLQPKAGKGTPQGGVISPLLANLYLHFSLDVWLSKHYPQVSFVRYADDAVVHCTSRAEAETVLESIKQRLAEVKLQVNEEKTRISYCRDYRRRERIAIVSLNSLDSAISQEQERARGMARILQHLQPK</sequence>
<comment type="catalytic activity">
    <reaction evidence="9">
        <text>DNA(n) + a 2'-deoxyribonucleoside 5'-triphosphate = DNA(n+1) + diphosphate</text>
        <dbReference type="Rhea" id="RHEA:22508"/>
        <dbReference type="Rhea" id="RHEA-COMP:17339"/>
        <dbReference type="Rhea" id="RHEA-COMP:17340"/>
        <dbReference type="ChEBI" id="CHEBI:33019"/>
        <dbReference type="ChEBI" id="CHEBI:61560"/>
        <dbReference type="ChEBI" id="CHEBI:173112"/>
        <dbReference type="EC" id="2.7.7.49"/>
    </reaction>
</comment>
<dbReference type="GO" id="GO:0003964">
    <property type="term" value="F:RNA-directed DNA polymerase activity"/>
    <property type="evidence" value="ECO:0007669"/>
    <property type="project" value="UniProtKB-KW"/>
</dbReference>
<dbReference type="PANTHER" id="PTHR34047:SF3">
    <property type="entry name" value="BLR2052 PROTEIN"/>
    <property type="match status" value="1"/>
</dbReference>
<dbReference type="PROSITE" id="PS50878">
    <property type="entry name" value="RT_POL"/>
    <property type="match status" value="1"/>
</dbReference>
<keyword evidence="10" id="KW-0175">Coiled coil</keyword>
<evidence type="ECO:0000256" key="8">
    <source>
        <dbReference type="ARBA" id="ARBA00034120"/>
    </source>
</evidence>
<gene>
    <name evidence="12" type="ORF">SCALIN_C13_0106</name>
</gene>
<comment type="similarity">
    <text evidence="8">Belongs to the bacterial reverse transcriptase family.</text>
</comment>
<keyword evidence="5" id="KW-0460">Magnesium</keyword>
<evidence type="ECO:0000256" key="7">
    <source>
        <dbReference type="ARBA" id="ARBA00023118"/>
    </source>
</evidence>
<feature type="coiled-coil region" evidence="10">
    <location>
        <begin position="239"/>
        <end position="266"/>
    </location>
</feature>
<dbReference type="InterPro" id="IPR000477">
    <property type="entry name" value="RT_dom"/>
</dbReference>
<dbReference type="InterPro" id="IPR043502">
    <property type="entry name" value="DNA/RNA_pol_sf"/>
</dbReference>
<dbReference type="PRINTS" id="PR00866">
    <property type="entry name" value="RNADNAPOLMS"/>
</dbReference>
<keyword evidence="13" id="KW-1185">Reference proteome</keyword>
<dbReference type="CDD" id="cd01651">
    <property type="entry name" value="RT_G2_intron"/>
    <property type="match status" value="1"/>
</dbReference>
<proteinExistence type="inferred from homology"/>
<dbReference type="AlphaFoldDB" id="A0A286TXH6"/>
<keyword evidence="7" id="KW-0051">Antiviral defense</keyword>
<dbReference type="PANTHER" id="PTHR34047">
    <property type="entry name" value="NUCLEAR INTRON MATURASE 1, MITOCHONDRIAL-RELATED"/>
    <property type="match status" value="1"/>
</dbReference>
<accession>A0A286TXH6</accession>
<evidence type="ECO:0000256" key="9">
    <source>
        <dbReference type="ARBA" id="ARBA00048173"/>
    </source>
</evidence>
<dbReference type="RefSeq" id="WP_203415399.1">
    <property type="nucleotide sequence ID" value="NZ_BAOS01000013.1"/>
</dbReference>
<evidence type="ECO:0000259" key="11">
    <source>
        <dbReference type="PROSITE" id="PS50878"/>
    </source>
</evidence>
<dbReference type="NCBIfam" id="TIGR04416">
    <property type="entry name" value="group_II_RT_mat"/>
    <property type="match status" value="1"/>
</dbReference>
<dbReference type="EC" id="2.7.7.49" evidence="1"/>
<evidence type="ECO:0000256" key="2">
    <source>
        <dbReference type="ARBA" id="ARBA00022679"/>
    </source>
</evidence>
<dbReference type="InterPro" id="IPR051083">
    <property type="entry name" value="GrpII_Intron_Splice-Mob/Def"/>
</dbReference>
<dbReference type="Pfam" id="PF00078">
    <property type="entry name" value="RVT_1"/>
    <property type="match status" value="1"/>
</dbReference>
<evidence type="ECO:0000313" key="12">
    <source>
        <dbReference type="EMBL" id="GAX60593.1"/>
    </source>
</evidence>
<protein>
    <recommendedName>
        <fullName evidence="1">RNA-directed DNA polymerase</fullName>
        <ecNumber evidence="1">2.7.7.49</ecNumber>
    </recommendedName>
</protein>
<organism evidence="12 13">
    <name type="scientific">Candidatus Scalindua japonica</name>
    <dbReference type="NCBI Taxonomy" id="1284222"/>
    <lineage>
        <taxon>Bacteria</taxon>
        <taxon>Pseudomonadati</taxon>
        <taxon>Planctomycetota</taxon>
        <taxon>Candidatus Brocadiia</taxon>
        <taxon>Candidatus Brocadiales</taxon>
        <taxon>Candidatus Scalinduaceae</taxon>
        <taxon>Candidatus Scalindua</taxon>
    </lineage>
</organism>
<dbReference type="GO" id="GO:0051607">
    <property type="term" value="P:defense response to virus"/>
    <property type="evidence" value="ECO:0007669"/>
    <property type="project" value="UniProtKB-KW"/>
</dbReference>
<evidence type="ECO:0000256" key="6">
    <source>
        <dbReference type="ARBA" id="ARBA00022918"/>
    </source>
</evidence>
<dbReference type="Gene3D" id="3.30.70.270">
    <property type="match status" value="1"/>
</dbReference>
<dbReference type="InterPro" id="IPR030931">
    <property type="entry name" value="Group_II_RT_mat"/>
</dbReference>
<evidence type="ECO:0000256" key="4">
    <source>
        <dbReference type="ARBA" id="ARBA00022723"/>
    </source>
</evidence>
<dbReference type="SUPFAM" id="SSF56672">
    <property type="entry name" value="DNA/RNA polymerases"/>
    <property type="match status" value="1"/>
</dbReference>
<keyword evidence="6 12" id="KW-0695">RNA-directed DNA polymerase</keyword>
<evidence type="ECO:0000256" key="1">
    <source>
        <dbReference type="ARBA" id="ARBA00012493"/>
    </source>
</evidence>
<dbReference type="InterPro" id="IPR000123">
    <property type="entry name" value="Reverse_transcriptase_msDNA"/>
</dbReference>
<reference evidence="13" key="1">
    <citation type="journal article" date="2017" name="Environ. Microbiol. Rep.">
        <title>Genetic Diversity of Marine Anaerobic Ammonium-Oxidizing Bacteria as Revealed by Genomic and Proteomic Analyses of 'Candidatus Scalindua japonica'.</title>
        <authorList>
            <person name="Oshiki M."/>
            <person name="Mizuto K."/>
            <person name="Kimura Z."/>
            <person name="Kindaichi T."/>
            <person name="Satoh H."/>
            <person name="Okabe S."/>
        </authorList>
    </citation>
    <scope>NUCLEOTIDE SEQUENCE [LARGE SCALE GENOMIC DNA]</scope>
    <source>
        <strain evidence="13">husup-a2</strain>
    </source>
</reference>
<dbReference type="InterPro" id="IPR043128">
    <property type="entry name" value="Rev_trsase/Diguanyl_cyclase"/>
</dbReference>
<evidence type="ECO:0000256" key="3">
    <source>
        <dbReference type="ARBA" id="ARBA00022695"/>
    </source>
</evidence>